<dbReference type="RefSeq" id="WP_377213093.1">
    <property type="nucleotide sequence ID" value="NZ_JBHTJV010000010.1"/>
</dbReference>
<name>A0ABW3FJ37_9HYPH</name>
<comment type="similarity">
    <text evidence="1">Belongs to the type-I restriction system S methylase family.</text>
</comment>
<dbReference type="SUPFAM" id="SSF116734">
    <property type="entry name" value="DNA methylase specificity domain"/>
    <property type="match status" value="1"/>
</dbReference>
<protein>
    <submittedName>
        <fullName evidence="5">Restriction endonuclease subunit S</fullName>
    </submittedName>
</protein>
<dbReference type="InterPro" id="IPR052021">
    <property type="entry name" value="Type-I_RS_S_subunit"/>
</dbReference>
<dbReference type="InterPro" id="IPR044946">
    <property type="entry name" value="Restrct_endonuc_typeI_TRD_sf"/>
</dbReference>
<keyword evidence="5" id="KW-0540">Nuclease</keyword>
<dbReference type="PANTHER" id="PTHR30408:SF12">
    <property type="entry name" value="TYPE I RESTRICTION ENZYME MJAVIII SPECIFICITY SUBUNIT"/>
    <property type="match status" value="1"/>
</dbReference>
<sequence>MMQKIFVDSGSGNHYFRIMDNDAQIYIKLADAVTVTAGYPLRRSAEALDDGDVRLIQLKNTNPDGAINWMEVASISLPSKREPNWLTNEDVIFSARGTRTFAYPLDNVPPKTVCAPQFFVLSIRNTNDLSPHFLAWQINQKPAQDYFQRNATGSHILNIRRSVLEELTITVPNIQKQMMIVTFWQAAQRERSLLNSLIENRNSQLEALAAGLAPNGKEARI</sequence>
<evidence type="ECO:0000259" key="4">
    <source>
        <dbReference type="Pfam" id="PF01420"/>
    </source>
</evidence>
<dbReference type="EMBL" id="JBHTJV010000010">
    <property type="protein sequence ID" value="MFD0917235.1"/>
    <property type="molecule type" value="Genomic_DNA"/>
</dbReference>
<gene>
    <name evidence="5" type="ORF">ACFQ14_12515</name>
</gene>
<keyword evidence="5" id="KW-0378">Hydrolase</keyword>
<keyword evidence="5" id="KW-0255">Endonuclease</keyword>
<evidence type="ECO:0000256" key="2">
    <source>
        <dbReference type="ARBA" id="ARBA00022747"/>
    </source>
</evidence>
<evidence type="ECO:0000313" key="6">
    <source>
        <dbReference type="Proteomes" id="UP001597101"/>
    </source>
</evidence>
<evidence type="ECO:0000256" key="1">
    <source>
        <dbReference type="ARBA" id="ARBA00010923"/>
    </source>
</evidence>
<dbReference type="Proteomes" id="UP001597101">
    <property type="component" value="Unassembled WGS sequence"/>
</dbReference>
<keyword evidence="3" id="KW-0238">DNA-binding</keyword>
<dbReference type="CDD" id="cd16961">
    <property type="entry name" value="RMtype1_S_TRD-CR_like"/>
    <property type="match status" value="1"/>
</dbReference>
<accession>A0ABW3FJ37</accession>
<evidence type="ECO:0000256" key="3">
    <source>
        <dbReference type="ARBA" id="ARBA00023125"/>
    </source>
</evidence>
<evidence type="ECO:0000313" key="5">
    <source>
        <dbReference type="EMBL" id="MFD0917235.1"/>
    </source>
</evidence>
<dbReference type="Pfam" id="PF01420">
    <property type="entry name" value="Methylase_S"/>
    <property type="match status" value="1"/>
</dbReference>
<feature type="domain" description="Type I restriction modification DNA specificity" evidence="4">
    <location>
        <begin position="46"/>
        <end position="189"/>
    </location>
</feature>
<organism evidence="5 6">
    <name type="scientific">Pseudahrensia aquimaris</name>
    <dbReference type="NCBI Taxonomy" id="744461"/>
    <lineage>
        <taxon>Bacteria</taxon>
        <taxon>Pseudomonadati</taxon>
        <taxon>Pseudomonadota</taxon>
        <taxon>Alphaproteobacteria</taxon>
        <taxon>Hyphomicrobiales</taxon>
        <taxon>Ahrensiaceae</taxon>
        <taxon>Pseudahrensia</taxon>
    </lineage>
</organism>
<dbReference type="InterPro" id="IPR000055">
    <property type="entry name" value="Restrct_endonuc_typeI_TRD"/>
</dbReference>
<dbReference type="GO" id="GO:0004519">
    <property type="term" value="F:endonuclease activity"/>
    <property type="evidence" value="ECO:0007669"/>
    <property type="project" value="UniProtKB-KW"/>
</dbReference>
<proteinExistence type="inferred from homology"/>
<dbReference type="Gene3D" id="3.90.220.20">
    <property type="entry name" value="DNA methylase specificity domains"/>
    <property type="match status" value="1"/>
</dbReference>
<comment type="caution">
    <text evidence="5">The sequence shown here is derived from an EMBL/GenBank/DDBJ whole genome shotgun (WGS) entry which is preliminary data.</text>
</comment>
<keyword evidence="2" id="KW-0680">Restriction system</keyword>
<dbReference type="PANTHER" id="PTHR30408">
    <property type="entry name" value="TYPE-1 RESTRICTION ENZYME ECOKI SPECIFICITY PROTEIN"/>
    <property type="match status" value="1"/>
</dbReference>
<keyword evidence="6" id="KW-1185">Reference proteome</keyword>
<reference evidence="6" key="1">
    <citation type="journal article" date="2019" name="Int. J. Syst. Evol. Microbiol.">
        <title>The Global Catalogue of Microorganisms (GCM) 10K type strain sequencing project: providing services to taxonomists for standard genome sequencing and annotation.</title>
        <authorList>
            <consortium name="The Broad Institute Genomics Platform"/>
            <consortium name="The Broad Institute Genome Sequencing Center for Infectious Disease"/>
            <person name="Wu L."/>
            <person name="Ma J."/>
        </authorList>
    </citation>
    <scope>NUCLEOTIDE SEQUENCE [LARGE SCALE GENOMIC DNA]</scope>
    <source>
        <strain evidence="6">CCUG 60023</strain>
    </source>
</reference>